<dbReference type="EMBL" id="JAQQPM010000001">
    <property type="protein sequence ID" value="KAK2067023.1"/>
    <property type="molecule type" value="Genomic_DNA"/>
</dbReference>
<feature type="domain" description="RRM" evidence="5">
    <location>
        <begin position="253"/>
        <end position="335"/>
    </location>
</feature>
<dbReference type="Proteomes" id="UP001217918">
    <property type="component" value="Unassembled WGS sequence"/>
</dbReference>
<comment type="caution">
    <text evidence="6">The sequence shown here is derived from an EMBL/GenBank/DDBJ whole genome shotgun (WGS) entry which is preliminary data.</text>
</comment>
<dbReference type="GO" id="GO:0003723">
    <property type="term" value="F:RNA binding"/>
    <property type="evidence" value="ECO:0007669"/>
    <property type="project" value="UniProtKB-UniRule"/>
</dbReference>
<feature type="compositionally biased region" description="Basic residues" evidence="4">
    <location>
        <begin position="161"/>
        <end position="170"/>
    </location>
</feature>
<name>A0AAD9MAR0_9PEZI</name>
<evidence type="ECO:0000256" key="2">
    <source>
        <dbReference type="PROSITE-ProRule" id="PRU00176"/>
    </source>
</evidence>
<feature type="compositionally biased region" description="Acidic residues" evidence="4">
    <location>
        <begin position="611"/>
        <end position="623"/>
    </location>
</feature>
<feature type="coiled-coil region" evidence="3">
    <location>
        <begin position="355"/>
        <end position="416"/>
    </location>
</feature>
<keyword evidence="1 2" id="KW-0694">RNA-binding</keyword>
<protein>
    <recommendedName>
        <fullName evidence="5">RRM domain-containing protein</fullName>
    </recommendedName>
</protein>
<dbReference type="InterPro" id="IPR035979">
    <property type="entry name" value="RBD_domain_sf"/>
</dbReference>
<accession>A0AAD9MAR0</accession>
<evidence type="ECO:0000313" key="7">
    <source>
        <dbReference type="Proteomes" id="UP001217918"/>
    </source>
</evidence>
<feature type="region of interest" description="Disordered" evidence="4">
    <location>
        <begin position="225"/>
        <end position="250"/>
    </location>
</feature>
<keyword evidence="7" id="KW-1185">Reference proteome</keyword>
<dbReference type="InterPro" id="IPR012677">
    <property type="entry name" value="Nucleotide-bd_a/b_plait_sf"/>
</dbReference>
<dbReference type="GO" id="GO:0005634">
    <property type="term" value="C:nucleus"/>
    <property type="evidence" value="ECO:0007669"/>
    <property type="project" value="TreeGrafter"/>
</dbReference>
<feature type="region of interest" description="Disordered" evidence="4">
    <location>
        <begin position="600"/>
        <end position="657"/>
    </location>
</feature>
<dbReference type="SMART" id="SM00360">
    <property type="entry name" value="RRM"/>
    <property type="match status" value="2"/>
</dbReference>
<sequence>MWPEEHADLLKAWIVRRLESSPVVALDVDVLADFVQLLLRQTTDQQADVREIVASEMIAILEEGESDASIKESVPGFAAAFCDDLMETIRHQLYLPEDERPPRINKALAAAPSGTLKHNDDSGAAAPPSQTMNGSRKRSYHERGDVEVQNGGERQSGSRGRPSKQARRGGRSGSRGGRTQLADGSPDEEYDPANPSFMLPLNNQGPAPMSQLFNYGGLFDMPQQSMSKVPPPRNSATRAPFSAEGPVTDRSKSTLVAENIPEVNFSEDQVREFFSQFGQVVQVCMKPYKRLAIIKFDSWVSANAAYKSPKSVFDNRFVKVFWYQGDESQLPPSRPLDGLAPVRGSVGGIQAKQEAEQSEEDLEAGFDRIEFLRKQVEAQRVHEEKQRKIQKIKDERLEVKQKIKQLYQAKAELTAKIAEKSGSSSVGPDGKAVKSQAELVAHLAALEAEAEELGIDEDDTASMMGDNSTTASFAPMAAFAAYSLDNRPKKVLVKGIDFTEAEKDEALRQYLLSVGDFTDFQATSNSAEVTFRDRRTAEKFFYGAHNMRIPRVEGRIEVAWVGGSDSSAPSTTWSRFYAIPAASGTTDKTTPLNGHAATTVGEEASAGPGEGLEDGELDEEGGEDGSHHAMSDDKDVEIVLDRPRNQEELDYDVAEDW</sequence>
<dbReference type="Pfam" id="PF00076">
    <property type="entry name" value="RRM_1"/>
    <property type="match status" value="1"/>
</dbReference>
<dbReference type="PANTHER" id="PTHR14398:SF0">
    <property type="entry name" value="ZINC FINGER PROTEIN SWM"/>
    <property type="match status" value="1"/>
</dbReference>
<dbReference type="Gene3D" id="3.30.70.330">
    <property type="match status" value="1"/>
</dbReference>
<proteinExistence type="predicted"/>
<dbReference type="InterPro" id="IPR045137">
    <property type="entry name" value="RBM26/27"/>
</dbReference>
<reference evidence="6" key="1">
    <citation type="journal article" date="2023" name="Mol. Plant Microbe Interact.">
        <title>Elucidating the Obligate Nature and Biological Capacity of an Invasive Fungal Corn Pathogen.</title>
        <authorList>
            <person name="MacCready J.S."/>
            <person name="Roggenkamp E.M."/>
            <person name="Gdanetz K."/>
            <person name="Chilvers M.I."/>
        </authorList>
    </citation>
    <scope>NUCLEOTIDE SEQUENCE</scope>
    <source>
        <strain evidence="6">PM02</strain>
    </source>
</reference>
<dbReference type="FunFam" id="3.30.70.330:FF:000647">
    <property type="entry name" value="CCCH zinc finger and RRM domain protein"/>
    <property type="match status" value="1"/>
</dbReference>
<evidence type="ECO:0000256" key="1">
    <source>
        <dbReference type="ARBA" id="ARBA00022884"/>
    </source>
</evidence>
<dbReference type="CDD" id="cd12257">
    <property type="entry name" value="RRM1_RBM26_like"/>
    <property type="match status" value="1"/>
</dbReference>
<dbReference type="PROSITE" id="PS50102">
    <property type="entry name" value="RRM"/>
    <property type="match status" value="1"/>
</dbReference>
<dbReference type="PANTHER" id="PTHR14398">
    <property type="entry name" value="RNA RECOGNITION RRM/RNP DOMAIN"/>
    <property type="match status" value="1"/>
</dbReference>
<feature type="region of interest" description="Disordered" evidence="4">
    <location>
        <begin position="113"/>
        <end position="205"/>
    </location>
</feature>
<evidence type="ECO:0000259" key="5">
    <source>
        <dbReference type="PROSITE" id="PS50102"/>
    </source>
</evidence>
<dbReference type="AlphaFoldDB" id="A0AAD9MAR0"/>
<gene>
    <name evidence="6" type="ORF">P8C59_000792</name>
</gene>
<organism evidence="6 7">
    <name type="scientific">Phyllachora maydis</name>
    <dbReference type="NCBI Taxonomy" id="1825666"/>
    <lineage>
        <taxon>Eukaryota</taxon>
        <taxon>Fungi</taxon>
        <taxon>Dikarya</taxon>
        <taxon>Ascomycota</taxon>
        <taxon>Pezizomycotina</taxon>
        <taxon>Sordariomycetes</taxon>
        <taxon>Sordariomycetidae</taxon>
        <taxon>Phyllachorales</taxon>
        <taxon>Phyllachoraceae</taxon>
        <taxon>Phyllachora</taxon>
    </lineage>
</organism>
<dbReference type="SUPFAM" id="SSF54928">
    <property type="entry name" value="RNA-binding domain, RBD"/>
    <property type="match status" value="1"/>
</dbReference>
<keyword evidence="3" id="KW-0175">Coiled coil</keyword>
<feature type="compositionally biased region" description="Basic and acidic residues" evidence="4">
    <location>
        <begin position="624"/>
        <end position="647"/>
    </location>
</feature>
<evidence type="ECO:0000256" key="4">
    <source>
        <dbReference type="SAM" id="MobiDB-lite"/>
    </source>
</evidence>
<evidence type="ECO:0000313" key="6">
    <source>
        <dbReference type="EMBL" id="KAK2067023.1"/>
    </source>
</evidence>
<dbReference type="InterPro" id="IPR000504">
    <property type="entry name" value="RRM_dom"/>
</dbReference>
<feature type="compositionally biased region" description="Acidic residues" evidence="4">
    <location>
        <begin position="648"/>
        <end position="657"/>
    </location>
</feature>
<evidence type="ECO:0000256" key="3">
    <source>
        <dbReference type="SAM" id="Coils"/>
    </source>
</evidence>